<accession>A0A5M3VTR2</accession>
<feature type="binding site" evidence="13">
    <location>
        <position position="299"/>
    </location>
    <ligand>
        <name>NAD(+)</name>
        <dbReference type="ChEBI" id="CHEBI:57540"/>
    </ligand>
</feature>
<evidence type="ECO:0000256" key="12">
    <source>
        <dbReference type="ARBA" id="ARBA00060881"/>
    </source>
</evidence>
<dbReference type="SMART" id="SM00532">
    <property type="entry name" value="LIGANc"/>
    <property type="match status" value="1"/>
</dbReference>
<dbReference type="SUPFAM" id="SSF47781">
    <property type="entry name" value="RuvA domain 2-like"/>
    <property type="match status" value="1"/>
</dbReference>
<keyword evidence="13" id="KW-0464">Manganese</keyword>
<organism evidence="17 18">
    <name type="scientific">Acrocarpospora corrugata</name>
    <dbReference type="NCBI Taxonomy" id="35763"/>
    <lineage>
        <taxon>Bacteria</taxon>
        <taxon>Bacillati</taxon>
        <taxon>Actinomycetota</taxon>
        <taxon>Actinomycetes</taxon>
        <taxon>Streptosporangiales</taxon>
        <taxon>Streptosporangiaceae</taxon>
        <taxon>Acrocarpospora</taxon>
    </lineage>
</organism>
<dbReference type="CDD" id="cd00114">
    <property type="entry name" value="LIGANc"/>
    <property type="match status" value="1"/>
</dbReference>
<dbReference type="InterPro" id="IPR041663">
    <property type="entry name" value="DisA/LigA_HHH"/>
</dbReference>
<dbReference type="CDD" id="cd17748">
    <property type="entry name" value="BRCT_DNA_ligase_like"/>
    <property type="match status" value="1"/>
</dbReference>
<dbReference type="OrthoDB" id="9759736at2"/>
<keyword evidence="8 13" id="KW-0460">Magnesium</keyword>
<keyword evidence="10 13" id="KW-0234">DNA repair</keyword>
<feature type="binding site" evidence="13">
    <location>
        <position position="145"/>
    </location>
    <ligand>
        <name>NAD(+)</name>
        <dbReference type="ChEBI" id="CHEBI:57540"/>
    </ligand>
</feature>
<feature type="compositionally biased region" description="Low complexity" evidence="15">
    <location>
        <begin position="750"/>
        <end position="764"/>
    </location>
</feature>
<keyword evidence="3 13" id="KW-0436">Ligase</keyword>
<evidence type="ECO:0000256" key="9">
    <source>
        <dbReference type="ARBA" id="ARBA00023027"/>
    </source>
</evidence>
<feature type="active site" description="N6-AMP-lysine intermediate" evidence="13">
    <location>
        <position position="124"/>
    </location>
</feature>
<dbReference type="Gene3D" id="2.40.50.140">
    <property type="entry name" value="Nucleic acid-binding proteins"/>
    <property type="match status" value="1"/>
</dbReference>
<evidence type="ECO:0000256" key="14">
    <source>
        <dbReference type="RuleBase" id="RU000618"/>
    </source>
</evidence>
<dbReference type="InterPro" id="IPR036420">
    <property type="entry name" value="BRCT_dom_sf"/>
</dbReference>
<comment type="cofactor">
    <cofactor evidence="13">
        <name>Mg(2+)</name>
        <dbReference type="ChEBI" id="CHEBI:18420"/>
    </cofactor>
    <cofactor evidence="13">
        <name>Mn(2+)</name>
        <dbReference type="ChEBI" id="CHEBI:29035"/>
    </cofactor>
</comment>
<dbReference type="FunFam" id="2.40.50.140:FF:000012">
    <property type="entry name" value="DNA ligase"/>
    <property type="match status" value="1"/>
</dbReference>
<dbReference type="GO" id="GO:0006281">
    <property type="term" value="P:DNA repair"/>
    <property type="evidence" value="ECO:0007669"/>
    <property type="project" value="UniProtKB-KW"/>
</dbReference>
<dbReference type="Pfam" id="PF03119">
    <property type="entry name" value="DNA_ligase_ZBD"/>
    <property type="match status" value="1"/>
</dbReference>
<dbReference type="InterPro" id="IPR033136">
    <property type="entry name" value="DNA_ligase_CS"/>
</dbReference>
<feature type="binding site" evidence="13">
    <location>
        <position position="323"/>
    </location>
    <ligand>
        <name>NAD(+)</name>
        <dbReference type="ChEBI" id="CHEBI:57540"/>
    </ligand>
</feature>
<protein>
    <recommendedName>
        <fullName evidence="2 13">DNA ligase</fullName>
        <ecNumber evidence="1 13">6.5.1.2</ecNumber>
    </recommendedName>
    <alternativeName>
        <fullName evidence="13">Polydeoxyribonucleotide synthase [NAD(+)]</fullName>
    </alternativeName>
</protein>
<dbReference type="Gene3D" id="1.10.287.610">
    <property type="entry name" value="Helix hairpin bin"/>
    <property type="match status" value="1"/>
</dbReference>
<dbReference type="InterPro" id="IPR012340">
    <property type="entry name" value="NA-bd_OB-fold"/>
</dbReference>
<dbReference type="Gene3D" id="3.40.50.10190">
    <property type="entry name" value="BRCT domain"/>
    <property type="match status" value="1"/>
</dbReference>
<feature type="domain" description="BRCT" evidence="16">
    <location>
        <begin position="638"/>
        <end position="707"/>
    </location>
</feature>
<dbReference type="Pfam" id="PF00533">
    <property type="entry name" value="BRCT"/>
    <property type="match status" value="1"/>
</dbReference>
<reference evidence="17 18" key="1">
    <citation type="submission" date="2019-10" db="EMBL/GenBank/DDBJ databases">
        <title>Whole genome shotgun sequence of Acrocarpospora corrugata NBRC 13972.</title>
        <authorList>
            <person name="Ichikawa N."/>
            <person name="Kimura A."/>
            <person name="Kitahashi Y."/>
            <person name="Komaki H."/>
            <person name="Oguchi A."/>
        </authorList>
    </citation>
    <scope>NUCLEOTIDE SEQUENCE [LARGE SCALE GENOMIC DNA]</scope>
    <source>
        <strain evidence="17 18">NBRC 13972</strain>
    </source>
</reference>
<keyword evidence="7 13" id="KW-0862">Zinc</keyword>
<evidence type="ECO:0000256" key="10">
    <source>
        <dbReference type="ARBA" id="ARBA00023204"/>
    </source>
</evidence>
<evidence type="ECO:0000259" key="16">
    <source>
        <dbReference type="PROSITE" id="PS50172"/>
    </source>
</evidence>
<dbReference type="HAMAP" id="MF_01588">
    <property type="entry name" value="DNA_ligase_A"/>
    <property type="match status" value="1"/>
</dbReference>
<name>A0A5M3VTR2_9ACTN</name>
<keyword evidence="6 13" id="KW-0227">DNA damage</keyword>
<dbReference type="Pfam" id="PF12826">
    <property type="entry name" value="HHH_2"/>
    <property type="match status" value="1"/>
</dbReference>
<feature type="binding site" evidence="13">
    <location>
        <position position="122"/>
    </location>
    <ligand>
        <name>NAD(+)</name>
        <dbReference type="ChEBI" id="CHEBI:57540"/>
    </ligand>
</feature>
<feature type="binding site" evidence="13">
    <location>
        <begin position="42"/>
        <end position="46"/>
    </location>
    <ligand>
        <name>NAD(+)</name>
        <dbReference type="ChEBI" id="CHEBI:57540"/>
    </ligand>
</feature>
<dbReference type="Gene3D" id="3.30.470.30">
    <property type="entry name" value="DNA ligase/mRNA capping enzyme"/>
    <property type="match status" value="1"/>
</dbReference>
<evidence type="ECO:0000256" key="2">
    <source>
        <dbReference type="ARBA" id="ARBA00013308"/>
    </source>
</evidence>
<dbReference type="InterPro" id="IPR001679">
    <property type="entry name" value="DNA_ligase"/>
</dbReference>
<dbReference type="Gene3D" id="6.20.10.30">
    <property type="match status" value="1"/>
</dbReference>
<feature type="binding site" evidence="13">
    <location>
        <position position="436"/>
    </location>
    <ligand>
        <name>Zn(2+)</name>
        <dbReference type="ChEBI" id="CHEBI:29105"/>
    </ligand>
</feature>
<comment type="catalytic activity">
    <reaction evidence="11 13 14">
        <text>NAD(+) + (deoxyribonucleotide)n-3'-hydroxyl + 5'-phospho-(deoxyribonucleotide)m = (deoxyribonucleotide)n+m + AMP + beta-nicotinamide D-nucleotide.</text>
        <dbReference type="EC" id="6.5.1.2"/>
    </reaction>
</comment>
<dbReference type="FunFam" id="3.30.470.30:FF:000001">
    <property type="entry name" value="DNA ligase"/>
    <property type="match status" value="1"/>
</dbReference>
<dbReference type="PANTHER" id="PTHR23389:SF9">
    <property type="entry name" value="DNA LIGASE"/>
    <property type="match status" value="1"/>
</dbReference>
<dbReference type="FunFam" id="1.10.150.20:FF:000006">
    <property type="entry name" value="DNA ligase"/>
    <property type="match status" value="1"/>
</dbReference>
<dbReference type="InterPro" id="IPR004150">
    <property type="entry name" value="NAD_DNA_ligase_OB"/>
</dbReference>
<dbReference type="AlphaFoldDB" id="A0A5M3VTR2"/>
<evidence type="ECO:0000313" key="18">
    <source>
        <dbReference type="Proteomes" id="UP000334990"/>
    </source>
</evidence>
<dbReference type="NCBIfam" id="NF005932">
    <property type="entry name" value="PRK07956.1"/>
    <property type="match status" value="1"/>
</dbReference>
<evidence type="ECO:0000256" key="11">
    <source>
        <dbReference type="ARBA" id="ARBA00034005"/>
    </source>
</evidence>
<comment type="function">
    <text evidence="13">DNA ligase that catalyzes the formation of phosphodiester linkages between 5'-phosphoryl and 3'-hydroxyl groups in double-stranded DNA using NAD as a coenzyme and as the energy source for the reaction. It is essential for DNA replication and repair of damaged DNA.</text>
</comment>
<dbReference type="SUPFAM" id="SSF50249">
    <property type="entry name" value="Nucleic acid-binding proteins"/>
    <property type="match status" value="1"/>
</dbReference>
<dbReference type="PIRSF" id="PIRSF001604">
    <property type="entry name" value="LigA"/>
    <property type="match status" value="1"/>
</dbReference>
<dbReference type="InterPro" id="IPR018239">
    <property type="entry name" value="DNA_ligase_AS"/>
</dbReference>
<evidence type="ECO:0000256" key="1">
    <source>
        <dbReference type="ARBA" id="ARBA00012722"/>
    </source>
</evidence>
<feature type="binding site" evidence="13">
    <location>
        <position position="417"/>
    </location>
    <ligand>
        <name>Zn(2+)</name>
        <dbReference type="ChEBI" id="CHEBI:29105"/>
    </ligand>
</feature>
<dbReference type="Pfam" id="PF01653">
    <property type="entry name" value="DNA_ligase_aden"/>
    <property type="match status" value="1"/>
</dbReference>
<evidence type="ECO:0000256" key="15">
    <source>
        <dbReference type="SAM" id="MobiDB-lite"/>
    </source>
</evidence>
<dbReference type="PANTHER" id="PTHR23389">
    <property type="entry name" value="CHROMOSOME TRANSMISSION FIDELITY FACTOR 18"/>
    <property type="match status" value="1"/>
</dbReference>
<sequence length="770" mass="83734">MTSPDGVSDELSERRGRHAELTELVEQANWRYHVLDSPTVSDAQYDAWMRELRAIEDEFPELRTPDSPTQKIGAPISTDFAAVSHLQRMESLDNAFNAADLVAWQVRAEGLVEAEPGPYLCELKIDGLAIALVYEKGRLVRAATRGDGSTGEDVTPNVRTVRGVPDRLTGDDFPDLVEVRGEVFLPVAGFEKLNEQIMDAGRPAFANPRNAAAGSLRQKDPRITARRPLQMIVHGVGKWQGAAPPKTQSEMYDRLRSFGLPVSDLYRVVHGLIEVQAFVDYYNEHRHDPAYEIDGVVVKVDRIDVQRQLGSTSKFPRWAIAFKYPPEEVNTKLRDIHVGVGRTGRVTPYAVMEPVVVAGSTVERATLHNASEVVRKGVLIGDTIVLRKAGDVIPEIVGPVIDLRDGTERAFVMPTHCPECGTELAYEREGDADLRCPNTRFCLAQLRERIFFAAGRKAFDIEGLGYVAATALTQPLPPHDVNPPVRTEADLFDLTMDRLLPIRSIVRDQDTGQPKTDRETGEQKEVSFFATKAGAPSKNAEKMLEQLAKAKIQPLWRVLVALSIRHVGPPTAQALADEFRSLDAIANATEEELAAVDGIGAGVAAAIIDWFAVDWHRDIVTRWKAAGVRMEDEPPADRGPQTLEGLTFVVTGTLAAYTRDEAAAAITTRGGKVTASVSKKTSFLIAGENAGSKHDKATKLGVPILEEAAFQTLLTEGPEAVSPPAEPAEEADGPEAVSPPAEPAEEADGPEAVSPPAEPAADSPTGLTEE</sequence>
<dbReference type="Pfam" id="PF03120">
    <property type="entry name" value="OB_DNA_ligase"/>
    <property type="match status" value="1"/>
</dbReference>
<dbReference type="EMBL" id="BLAD01000042">
    <property type="protein sequence ID" value="GER99965.1"/>
    <property type="molecule type" value="Genomic_DNA"/>
</dbReference>
<dbReference type="Proteomes" id="UP000334990">
    <property type="component" value="Unassembled WGS sequence"/>
</dbReference>
<feature type="binding site" evidence="13">
    <location>
        <position position="420"/>
    </location>
    <ligand>
        <name>Zn(2+)</name>
        <dbReference type="ChEBI" id="CHEBI:29105"/>
    </ligand>
</feature>
<keyword evidence="4 13" id="KW-0235">DNA replication</keyword>
<keyword evidence="9 13" id="KW-0520">NAD</keyword>
<dbReference type="InterPro" id="IPR004149">
    <property type="entry name" value="Znf_DNAligase_C4"/>
</dbReference>
<evidence type="ECO:0000256" key="13">
    <source>
        <dbReference type="HAMAP-Rule" id="MF_01588"/>
    </source>
</evidence>
<feature type="binding site" evidence="13">
    <location>
        <begin position="91"/>
        <end position="92"/>
    </location>
    <ligand>
        <name>NAD(+)</name>
        <dbReference type="ChEBI" id="CHEBI:57540"/>
    </ligand>
</feature>
<dbReference type="InterPro" id="IPR001357">
    <property type="entry name" value="BRCT_dom"/>
</dbReference>
<dbReference type="InterPro" id="IPR013840">
    <property type="entry name" value="DNAligase_N"/>
</dbReference>
<dbReference type="SMART" id="SM00292">
    <property type="entry name" value="BRCT"/>
    <property type="match status" value="1"/>
</dbReference>
<comment type="caution">
    <text evidence="17">The sequence shown here is derived from an EMBL/GenBank/DDBJ whole genome shotgun (WGS) entry which is preliminary data.</text>
</comment>
<feature type="binding site" evidence="13">
    <location>
        <position position="182"/>
    </location>
    <ligand>
        <name>NAD(+)</name>
        <dbReference type="ChEBI" id="CHEBI:57540"/>
    </ligand>
</feature>
<dbReference type="PROSITE" id="PS50172">
    <property type="entry name" value="BRCT"/>
    <property type="match status" value="1"/>
</dbReference>
<dbReference type="NCBIfam" id="TIGR00575">
    <property type="entry name" value="dnlj"/>
    <property type="match status" value="1"/>
</dbReference>
<dbReference type="PROSITE" id="PS01055">
    <property type="entry name" value="DNA_LIGASE_N1"/>
    <property type="match status" value="1"/>
</dbReference>
<evidence type="ECO:0000256" key="6">
    <source>
        <dbReference type="ARBA" id="ARBA00022763"/>
    </source>
</evidence>
<evidence type="ECO:0000256" key="8">
    <source>
        <dbReference type="ARBA" id="ARBA00022842"/>
    </source>
</evidence>
<feature type="region of interest" description="Disordered" evidence="15">
    <location>
        <begin position="717"/>
        <end position="770"/>
    </location>
</feature>
<dbReference type="GO" id="GO:0003911">
    <property type="term" value="F:DNA ligase (NAD+) activity"/>
    <property type="evidence" value="ECO:0007669"/>
    <property type="project" value="UniProtKB-UniRule"/>
</dbReference>
<dbReference type="EC" id="6.5.1.2" evidence="1 13"/>
<evidence type="ECO:0000256" key="4">
    <source>
        <dbReference type="ARBA" id="ARBA00022705"/>
    </source>
</evidence>
<evidence type="ECO:0000256" key="5">
    <source>
        <dbReference type="ARBA" id="ARBA00022723"/>
    </source>
</evidence>
<keyword evidence="5 13" id="KW-0479">Metal-binding</keyword>
<dbReference type="Gene3D" id="1.10.150.20">
    <property type="entry name" value="5' to 3' exonuclease, C-terminal subdomain"/>
    <property type="match status" value="2"/>
</dbReference>
<gene>
    <name evidence="17" type="primary">ligA1</name>
    <name evidence="13" type="synonym">ligA</name>
    <name evidence="17" type="ORF">Acor_20290</name>
</gene>
<dbReference type="PROSITE" id="PS01056">
    <property type="entry name" value="DNA_LIGASE_N2"/>
    <property type="match status" value="1"/>
</dbReference>
<evidence type="ECO:0000256" key="7">
    <source>
        <dbReference type="ARBA" id="ARBA00022833"/>
    </source>
</evidence>
<dbReference type="SUPFAM" id="SSF56091">
    <property type="entry name" value="DNA ligase/mRNA capping enzyme, catalytic domain"/>
    <property type="match status" value="1"/>
</dbReference>
<feature type="binding site" evidence="13">
    <location>
        <position position="442"/>
    </location>
    <ligand>
        <name>Zn(2+)</name>
        <dbReference type="ChEBI" id="CHEBI:29105"/>
    </ligand>
</feature>
<dbReference type="InterPro" id="IPR013839">
    <property type="entry name" value="DNAligase_adenylation"/>
</dbReference>
<dbReference type="FunFam" id="3.40.50.10190:FF:000054">
    <property type="entry name" value="DNA ligase"/>
    <property type="match status" value="1"/>
</dbReference>
<evidence type="ECO:0000256" key="3">
    <source>
        <dbReference type="ARBA" id="ARBA00022598"/>
    </source>
</evidence>
<proteinExistence type="inferred from homology"/>
<dbReference type="GO" id="GO:0046872">
    <property type="term" value="F:metal ion binding"/>
    <property type="evidence" value="ECO:0007669"/>
    <property type="project" value="UniProtKB-KW"/>
</dbReference>
<dbReference type="InterPro" id="IPR010994">
    <property type="entry name" value="RuvA_2-like"/>
</dbReference>
<dbReference type="SUPFAM" id="SSF52113">
    <property type="entry name" value="BRCT domain"/>
    <property type="match status" value="1"/>
</dbReference>
<dbReference type="GO" id="GO:0005829">
    <property type="term" value="C:cytosol"/>
    <property type="evidence" value="ECO:0007669"/>
    <property type="project" value="TreeGrafter"/>
</dbReference>
<dbReference type="RefSeq" id="WP_155336333.1">
    <property type="nucleotide sequence ID" value="NZ_BAAABN010000043.1"/>
</dbReference>
<evidence type="ECO:0000313" key="17">
    <source>
        <dbReference type="EMBL" id="GER99965.1"/>
    </source>
</evidence>
<comment type="similarity">
    <text evidence="12 13">Belongs to the NAD-dependent DNA ligase family. LigA subfamily.</text>
</comment>
<keyword evidence="18" id="KW-1185">Reference proteome</keyword>
<dbReference type="GO" id="GO:0006260">
    <property type="term" value="P:DNA replication"/>
    <property type="evidence" value="ECO:0007669"/>
    <property type="project" value="UniProtKB-KW"/>
</dbReference>